<name>A0A346TQ12_9ABAC</name>
<keyword evidence="1" id="KW-0812">Transmembrane</keyword>
<organism evidence="2 3">
    <name type="scientific">Spodoptera eridania nucleopolyhedrovirus</name>
    <dbReference type="NCBI Taxonomy" id="2315721"/>
    <lineage>
        <taxon>Viruses</taxon>
        <taxon>Viruses incertae sedis</taxon>
        <taxon>Naldaviricetes</taxon>
        <taxon>Lefavirales</taxon>
        <taxon>Baculoviridae</taxon>
        <taxon>Alphabaculovirus</taxon>
        <taxon>Alphabaculovirus speridaniae</taxon>
    </lineage>
</organism>
<sequence>MKSTLIGSVAILCLLVFLIALLYLNPYRTQVLKLIHDHKNTLQFGAYVDVYDLSVPPDRIERLFVIRPENVLLYNLNGTLFYYLESSSVFCPREFSLVRFNKDDIFAINDSGIYNTVCTNVNSLVILEHFLTLKNNVADVRILLTVDEIHYSILDIINYLIHLGFVQIK</sequence>
<keyword evidence="1" id="KW-0472">Membrane</keyword>
<reference evidence="2 3" key="1">
    <citation type="submission" date="2018-05" db="EMBL/GenBank/DDBJ databases">
        <title>The complete genome sequence of an alphabaculovirus isolated from the southern armyworm, Spodoptera eridania.</title>
        <authorList>
            <person name="Harrison R.L."/>
            <person name="Rowley D.L."/>
        </authorList>
    </citation>
    <scope>NUCLEOTIDE SEQUENCE [LARGE SCALE GENOMIC DNA]</scope>
    <source>
        <strain evidence="2">251</strain>
    </source>
</reference>
<dbReference type="GeneID" id="65102322"/>
<evidence type="ECO:0000256" key="1">
    <source>
        <dbReference type="SAM" id="Phobius"/>
    </source>
</evidence>
<evidence type="ECO:0000313" key="3">
    <source>
        <dbReference type="Proteomes" id="UP000503448"/>
    </source>
</evidence>
<feature type="transmembrane region" description="Helical" evidence="1">
    <location>
        <begin position="6"/>
        <end position="24"/>
    </location>
</feature>
<evidence type="ECO:0000313" key="2">
    <source>
        <dbReference type="EMBL" id="AXU41672.1"/>
    </source>
</evidence>
<protein>
    <submittedName>
        <fullName evidence="2">PIF-4</fullName>
    </submittedName>
</protein>
<keyword evidence="1" id="KW-1133">Transmembrane helix</keyword>
<proteinExistence type="predicted"/>
<keyword evidence="3" id="KW-1185">Reference proteome</keyword>
<dbReference type="InterPro" id="IPR006883">
    <property type="entry name" value="AcMNPV_PIF-4"/>
</dbReference>
<dbReference type="KEGG" id="vg:65102322"/>
<dbReference type="Pfam" id="PF04798">
    <property type="entry name" value="Baculo_19"/>
    <property type="match status" value="1"/>
</dbReference>
<dbReference type="EMBL" id="MH320559">
    <property type="protein sequence ID" value="AXU41672.1"/>
    <property type="molecule type" value="Genomic_DNA"/>
</dbReference>
<dbReference type="Proteomes" id="UP000503448">
    <property type="component" value="Segment"/>
</dbReference>
<accession>A0A346TQ12</accession>
<dbReference type="RefSeq" id="YP_010087075.1">
    <property type="nucleotide sequence ID" value="NC_055502.1"/>
</dbReference>